<proteinExistence type="predicted"/>
<evidence type="ECO:0000313" key="2">
    <source>
        <dbReference type="EMBL" id="CAH0519099.1"/>
    </source>
</evidence>
<evidence type="ECO:0000313" key="4">
    <source>
        <dbReference type="Proteomes" id="UP001160483"/>
    </source>
</evidence>
<keyword evidence="3" id="KW-1185">Reference proteome</keyword>
<comment type="caution">
    <text evidence="1">The sequence shown here is derived from an EMBL/GenBank/DDBJ whole genome shotgun (WGS) entry which is preliminary data.</text>
</comment>
<gene>
    <name evidence="2" type="ORF">PBS001_LOCUS5639</name>
    <name evidence="1" type="ORF">PBS003_LOCUS8848</name>
</gene>
<accession>A0AAU9LHE4</accession>
<protein>
    <submittedName>
        <fullName evidence="1">Uncharacterized protein</fullName>
    </submittedName>
</protein>
<sequence>MEHVLKLVDDKLAVAHGGTSLLQEASQIVQRQVEMLTEGITAEVMEYVQQLVEGKLAVALCGISFNYKTSDMAKHKWIWRQETLHL</sequence>
<evidence type="ECO:0000313" key="3">
    <source>
        <dbReference type="Proteomes" id="UP001158986"/>
    </source>
</evidence>
<dbReference type="AlphaFoldDB" id="A0AAU9LHE4"/>
<dbReference type="Proteomes" id="UP001158986">
    <property type="component" value="Unassembled WGS sequence"/>
</dbReference>
<evidence type="ECO:0000313" key="1">
    <source>
        <dbReference type="EMBL" id="CAH0482252.1"/>
    </source>
</evidence>
<reference evidence="1 3" key="1">
    <citation type="submission" date="2021-11" db="EMBL/GenBank/DDBJ databases">
        <authorList>
            <person name="Islam A."/>
            <person name="Islam S."/>
            <person name="Flora M.S."/>
            <person name="Rahman M."/>
            <person name="Ziaur R.M."/>
            <person name="Epstein J.H."/>
            <person name="Hassan M."/>
            <person name="Klassen M."/>
            <person name="Woodard K."/>
            <person name="Webb A."/>
            <person name="Webby R.J."/>
            <person name="El Zowalaty M.E."/>
        </authorList>
    </citation>
    <scope>NUCLEOTIDE SEQUENCE</scope>
    <source>
        <strain evidence="2">Pbs1</strain>
        <strain evidence="1">Pbs3</strain>
    </source>
</reference>
<dbReference type="Proteomes" id="UP001160483">
    <property type="component" value="Unassembled WGS sequence"/>
</dbReference>
<dbReference type="EMBL" id="CAKKTJ010000333">
    <property type="protein sequence ID" value="CAH0482252.1"/>
    <property type="molecule type" value="Genomic_DNA"/>
</dbReference>
<organism evidence="1 4">
    <name type="scientific">Peronospora belbahrii</name>
    <dbReference type="NCBI Taxonomy" id="622444"/>
    <lineage>
        <taxon>Eukaryota</taxon>
        <taxon>Sar</taxon>
        <taxon>Stramenopiles</taxon>
        <taxon>Oomycota</taxon>
        <taxon>Peronosporomycetes</taxon>
        <taxon>Peronosporales</taxon>
        <taxon>Peronosporaceae</taxon>
        <taxon>Peronospora</taxon>
    </lineage>
</organism>
<name>A0AAU9LHE4_9STRA</name>
<dbReference type="EMBL" id="CAKLCB010000278">
    <property type="protein sequence ID" value="CAH0519099.1"/>
    <property type="molecule type" value="Genomic_DNA"/>
</dbReference>